<name>A0ABY1ZKE7_9GAMM</name>
<proteinExistence type="predicted"/>
<dbReference type="Gene3D" id="3.30.360.10">
    <property type="entry name" value="Dihydrodipicolinate Reductase, domain 2"/>
    <property type="match status" value="1"/>
</dbReference>
<dbReference type="EMBL" id="SJDL01000013">
    <property type="protein sequence ID" value="TBW55997.1"/>
    <property type="molecule type" value="Genomic_DNA"/>
</dbReference>
<evidence type="ECO:0000259" key="1">
    <source>
        <dbReference type="Pfam" id="PF01408"/>
    </source>
</evidence>
<dbReference type="InterPro" id="IPR050463">
    <property type="entry name" value="Gfo/Idh/MocA_oxidrdct_glycsds"/>
</dbReference>
<dbReference type="Gene3D" id="3.40.50.720">
    <property type="entry name" value="NAD(P)-binding Rossmann-like Domain"/>
    <property type="match status" value="1"/>
</dbReference>
<evidence type="ECO:0000313" key="3">
    <source>
        <dbReference type="Proteomes" id="UP000313645"/>
    </source>
</evidence>
<comment type="caution">
    <text evidence="2">The sequence shown here is derived from an EMBL/GenBank/DDBJ whole genome shotgun (WGS) entry which is preliminary data.</text>
</comment>
<dbReference type="PANTHER" id="PTHR43818">
    <property type="entry name" value="BCDNA.GH03377"/>
    <property type="match status" value="1"/>
</dbReference>
<dbReference type="RefSeq" id="WP_131481590.1">
    <property type="nucleotide sequence ID" value="NZ_SJDL01000013.1"/>
</dbReference>
<dbReference type="PANTHER" id="PTHR43818:SF7">
    <property type="entry name" value="DEHYDROGENASE"/>
    <property type="match status" value="1"/>
</dbReference>
<dbReference type="Pfam" id="PF01408">
    <property type="entry name" value="GFO_IDH_MocA"/>
    <property type="match status" value="1"/>
</dbReference>
<sequence length="311" mass="34030">MSAIRIGIVGFGKIARDQHLPALNDNPAYELVAVASPSRVPDSLPHYTSMTAMLDAVPEMDAVALCVPPAVRYGLASEALARGCHVLLEKPPGATLAEVGELERQARVADRTLFASWHSRHAPAVAPAREWLKSRRIIGVDIEWKEDVCVWHPGQDWIWEPGGMGVFDPGINALSIATAILDEPFFFREGVLAVPDNRQAPIAADLGFASAAGYPVNAAFDFRQQGPQIWDIHIETDGGKLTLSKGGSQLLVDGELQLEAPEQEYPGLYQRFAELIGRGEHDVDASPLRHVADAFLLGRRVIVDPFHWQRD</sequence>
<feature type="domain" description="Gfo/Idh/MocA-like oxidoreductase N-terminal" evidence="1">
    <location>
        <begin position="4"/>
        <end position="114"/>
    </location>
</feature>
<dbReference type="Proteomes" id="UP000313645">
    <property type="component" value="Unassembled WGS sequence"/>
</dbReference>
<gene>
    <name evidence="2" type="ORF">EZI54_10135</name>
</gene>
<protein>
    <submittedName>
        <fullName evidence="2">Gfo/Idh/MocA family oxidoreductase</fullName>
    </submittedName>
</protein>
<dbReference type="InterPro" id="IPR036291">
    <property type="entry name" value="NAD(P)-bd_dom_sf"/>
</dbReference>
<organism evidence="2 3">
    <name type="scientific">Marinobacter halodurans</name>
    <dbReference type="NCBI Taxonomy" id="2528979"/>
    <lineage>
        <taxon>Bacteria</taxon>
        <taxon>Pseudomonadati</taxon>
        <taxon>Pseudomonadota</taxon>
        <taxon>Gammaproteobacteria</taxon>
        <taxon>Pseudomonadales</taxon>
        <taxon>Marinobacteraceae</taxon>
        <taxon>Marinobacter</taxon>
    </lineage>
</organism>
<evidence type="ECO:0000313" key="2">
    <source>
        <dbReference type="EMBL" id="TBW55997.1"/>
    </source>
</evidence>
<dbReference type="SUPFAM" id="SSF51735">
    <property type="entry name" value="NAD(P)-binding Rossmann-fold domains"/>
    <property type="match status" value="1"/>
</dbReference>
<keyword evidence="3" id="KW-1185">Reference proteome</keyword>
<dbReference type="InterPro" id="IPR000683">
    <property type="entry name" value="Gfo/Idh/MocA-like_OxRdtase_N"/>
</dbReference>
<reference evidence="2 3" key="1">
    <citation type="submission" date="2019-02" db="EMBL/GenBank/DDBJ databases">
        <title>Marinobacter halodurans sp. nov., a marine bacterium isolated from sea tidal flat.</title>
        <authorList>
            <person name="Yoo Y."/>
            <person name="Lee D.W."/>
            <person name="Kim B.S."/>
            <person name="Kim J.-J."/>
        </authorList>
    </citation>
    <scope>NUCLEOTIDE SEQUENCE [LARGE SCALE GENOMIC DNA]</scope>
    <source>
        <strain evidence="2 3">YJ-S3-2</strain>
    </source>
</reference>
<accession>A0ABY1ZKE7</accession>